<dbReference type="Proteomes" id="UP000000759">
    <property type="component" value="Chromosome 11"/>
</dbReference>
<dbReference type="Pfam" id="PF10551">
    <property type="entry name" value="MULE"/>
    <property type="match status" value="1"/>
</dbReference>
<feature type="region of interest" description="Disordered" evidence="1">
    <location>
        <begin position="140"/>
        <end position="172"/>
    </location>
</feature>
<evidence type="ECO:0000313" key="3">
    <source>
        <dbReference type="EMBL" id="ACI65278.1"/>
    </source>
</evidence>
<dbReference type="GeneID" id="7204770"/>
<dbReference type="HOGENOM" id="CLU_807675_0_0_1"/>
<dbReference type="EMBL" id="CP001141">
    <property type="protein sequence ID" value="ACI65278.1"/>
    <property type="molecule type" value="Genomic_DNA"/>
</dbReference>
<evidence type="ECO:0000259" key="2">
    <source>
        <dbReference type="Pfam" id="PF10551"/>
    </source>
</evidence>
<reference evidence="4" key="2">
    <citation type="submission" date="2008-08" db="EMBL/GenBank/DDBJ databases">
        <authorList>
            <consortium name="Diatom Consortium"/>
            <person name="Grigoriev I."/>
            <person name="Grimwood J."/>
            <person name="Kuo A."/>
            <person name="Otillar R.P."/>
            <person name="Salamov A."/>
            <person name="Detter J.C."/>
            <person name="Lindquist E."/>
            <person name="Shapiro H."/>
            <person name="Lucas S."/>
            <person name="Glavina del Rio T."/>
            <person name="Pitluck S."/>
            <person name="Rokhsar D."/>
            <person name="Bowler C."/>
        </authorList>
    </citation>
    <scope>GENOME REANNOTATION</scope>
    <source>
        <strain evidence="4">CCAP 1055/1</strain>
    </source>
</reference>
<dbReference type="InParanoid" id="B5Y4B5"/>
<dbReference type="RefSeq" id="XP_002185808.1">
    <property type="nucleotide sequence ID" value="XM_002185772.1"/>
</dbReference>
<proteinExistence type="predicted"/>
<reference evidence="3 4" key="1">
    <citation type="journal article" date="2008" name="Nature">
        <title>The Phaeodactylum genome reveals the evolutionary history of diatom genomes.</title>
        <authorList>
            <person name="Bowler C."/>
            <person name="Allen A.E."/>
            <person name="Badger J.H."/>
            <person name="Grimwood J."/>
            <person name="Jabbari K."/>
            <person name="Kuo A."/>
            <person name="Maheswari U."/>
            <person name="Martens C."/>
            <person name="Maumus F."/>
            <person name="Otillar R.P."/>
            <person name="Rayko E."/>
            <person name="Salamov A."/>
            <person name="Vandepoele K."/>
            <person name="Beszteri B."/>
            <person name="Gruber A."/>
            <person name="Heijde M."/>
            <person name="Katinka M."/>
            <person name="Mock T."/>
            <person name="Valentin K."/>
            <person name="Verret F."/>
            <person name="Berges J.A."/>
            <person name="Brownlee C."/>
            <person name="Cadoret J.P."/>
            <person name="Chiovitti A."/>
            <person name="Choi C.J."/>
            <person name="Coesel S."/>
            <person name="De Martino A."/>
            <person name="Detter J.C."/>
            <person name="Durkin C."/>
            <person name="Falciatore A."/>
            <person name="Fournet J."/>
            <person name="Haruta M."/>
            <person name="Huysman M.J."/>
            <person name="Jenkins B.D."/>
            <person name="Jiroutova K."/>
            <person name="Jorgensen R.E."/>
            <person name="Joubert Y."/>
            <person name="Kaplan A."/>
            <person name="Kroger N."/>
            <person name="Kroth P.G."/>
            <person name="La Roche J."/>
            <person name="Lindquist E."/>
            <person name="Lommer M."/>
            <person name="Martin-Jezequel V."/>
            <person name="Lopez P.J."/>
            <person name="Lucas S."/>
            <person name="Mangogna M."/>
            <person name="McGinnis K."/>
            <person name="Medlin L.K."/>
            <person name="Montsant A."/>
            <person name="Oudot-Le Secq M.P."/>
            <person name="Napoli C."/>
            <person name="Obornik M."/>
            <person name="Parker M.S."/>
            <person name="Petit J.L."/>
            <person name="Porcel B.M."/>
            <person name="Poulsen N."/>
            <person name="Robison M."/>
            <person name="Rychlewski L."/>
            <person name="Rynearson T.A."/>
            <person name="Schmutz J."/>
            <person name="Shapiro H."/>
            <person name="Siaut M."/>
            <person name="Stanley M."/>
            <person name="Sussman M.R."/>
            <person name="Taylor A.R."/>
            <person name="Vardi A."/>
            <person name="von Dassow P."/>
            <person name="Vyverman W."/>
            <person name="Willis A."/>
            <person name="Wyrwicz L.S."/>
            <person name="Rokhsar D.S."/>
            <person name="Weissenbach J."/>
            <person name="Armbrust E.V."/>
            <person name="Green B.R."/>
            <person name="Van de Peer Y."/>
            <person name="Grigoriev I.V."/>
        </authorList>
    </citation>
    <scope>NUCLEOTIDE SEQUENCE [LARGE SCALE GENOMIC DNA]</scope>
    <source>
        <strain evidence="3 4">CCAP 1055/1</strain>
    </source>
</reference>
<evidence type="ECO:0000313" key="4">
    <source>
        <dbReference type="Proteomes" id="UP000000759"/>
    </source>
</evidence>
<protein>
    <recommendedName>
        <fullName evidence="2">MULE transposase domain-containing protein</fullName>
    </recommendedName>
</protein>
<dbReference type="InterPro" id="IPR031052">
    <property type="entry name" value="FHY3/FAR1"/>
</dbReference>
<dbReference type="GO" id="GO:0006355">
    <property type="term" value="P:regulation of DNA-templated transcription"/>
    <property type="evidence" value="ECO:0007669"/>
    <property type="project" value="InterPro"/>
</dbReference>
<dbReference type="OrthoDB" id="90541at2759"/>
<dbReference type="InterPro" id="IPR018289">
    <property type="entry name" value="MULE_transposase_dom"/>
</dbReference>
<dbReference type="PaxDb" id="2850-Phatr46954"/>
<name>B5Y4B5_PHATC</name>
<dbReference type="PANTHER" id="PTHR31669:SF251">
    <property type="entry name" value="PROTEIN FAR1-RELATED SEQUENCE"/>
    <property type="match status" value="1"/>
</dbReference>
<keyword evidence="4" id="KW-1185">Reference proteome</keyword>
<organism evidence="3 4">
    <name type="scientific">Phaeodactylum tricornutum (strain CCAP 1055/1)</name>
    <dbReference type="NCBI Taxonomy" id="556484"/>
    <lineage>
        <taxon>Eukaryota</taxon>
        <taxon>Sar</taxon>
        <taxon>Stramenopiles</taxon>
        <taxon>Ochrophyta</taxon>
        <taxon>Bacillariophyta</taxon>
        <taxon>Bacillariophyceae</taxon>
        <taxon>Bacillariophycidae</taxon>
        <taxon>Naviculales</taxon>
        <taxon>Phaeodactylaceae</taxon>
        <taxon>Phaeodactylum</taxon>
    </lineage>
</organism>
<evidence type="ECO:0000256" key="1">
    <source>
        <dbReference type="SAM" id="MobiDB-lite"/>
    </source>
</evidence>
<dbReference type="AlphaFoldDB" id="B5Y4B5"/>
<feature type="domain" description="MULE transposase" evidence="2">
    <location>
        <begin position="391"/>
        <end position="492"/>
    </location>
</feature>
<dbReference type="KEGG" id="pti:PHATR_46954"/>
<gene>
    <name evidence="3" type="ORF">PHATR_46954</name>
</gene>
<sequence length="720" mass="81636">MASSLAKFTDALSQLLTTESLQKAIDELKNDLQSWDALIAFPVVLPVLPGMPATLSYCNNLLEYTKSKYKGQKVYFCQSKYPLHDGWEVLKNDLESAALEQGSAIISNGGGTGNARNSKKLICKCGRVYQRGLTDKDKVKTFRNGSLHSDRKNSRGPNGKRMPRRTSSMRPDNANSVCRMSFTIKWDKNGYYLYCGYGNIKHTNHVKLAGKHMTFPKRLVADAERDVVESIGAAKALHAVARNVHFQRTGRLLSHSQVRYMHNMAEKITMALLVDGSSINIDALSDSERMFEHFKLHGVNYSLLYNHVPTELASNSTSTSCQATVDNNSLTSCLLGMTDAVKLPPKENEDMLRFANEHRDSYKLENSQKLMIGCAWIHPKEKRLFQLFPEVVHVDSTADTNKEGRPLLTMTGRDSSGKHFTILRVFLPNERAFVFRWLFRLVLPSLLGTKWTKRIKVIITDGDSQETSQLDIAIALLFPDVLRVRCGWHIVDRGWKRKCPGYQLVDVCNRNKFEVVTKIIKSWLYSWMQPWQCETEKEYNISKSLLFAYMQSLEVVSVMGQQNASRIFQFIRENVEPHESHYCFHKRKTVRHYDTFVNSAHEGTNNGLKNSAAPVLPQYTIDQSASVLTKNASVNTLAKELAAGQQSIRHKLWSDLPTSKHLNTLGESLIVKEWKLHKAYGLERVALDTFHVKHCNPKPVMVKQSAPIPLFQRAAALLLL</sequence>
<dbReference type="PANTHER" id="PTHR31669">
    <property type="entry name" value="PROTEIN FAR1-RELATED SEQUENCE 10-RELATED"/>
    <property type="match status" value="1"/>
</dbReference>
<accession>B5Y4B5</accession>